<dbReference type="InterPro" id="IPR029033">
    <property type="entry name" value="His_PPase_superfam"/>
</dbReference>
<dbReference type="PANTHER" id="PTHR47623:SF1">
    <property type="entry name" value="OS09G0287300 PROTEIN"/>
    <property type="match status" value="1"/>
</dbReference>
<evidence type="ECO:0000313" key="1">
    <source>
        <dbReference type="EMBL" id="KAB0266926.1"/>
    </source>
</evidence>
<comment type="caution">
    <text evidence="1">The sequence shown here is derived from an EMBL/GenBank/DDBJ whole genome shotgun (WGS) entry which is preliminary data.</text>
</comment>
<dbReference type="CDD" id="cd07067">
    <property type="entry name" value="HP_PGM_like"/>
    <property type="match status" value="1"/>
</dbReference>
<organism evidence="1 2">
    <name type="scientific">Microvirga brassicacearum</name>
    <dbReference type="NCBI Taxonomy" id="2580413"/>
    <lineage>
        <taxon>Bacteria</taxon>
        <taxon>Pseudomonadati</taxon>
        <taxon>Pseudomonadota</taxon>
        <taxon>Alphaproteobacteria</taxon>
        <taxon>Hyphomicrobiales</taxon>
        <taxon>Methylobacteriaceae</taxon>
        <taxon>Microvirga</taxon>
    </lineage>
</organism>
<dbReference type="Pfam" id="PF00300">
    <property type="entry name" value="His_Phos_1"/>
    <property type="match status" value="1"/>
</dbReference>
<dbReference type="EMBL" id="VCMV01000014">
    <property type="protein sequence ID" value="KAB0266926.1"/>
    <property type="molecule type" value="Genomic_DNA"/>
</dbReference>
<dbReference type="SMART" id="SM00855">
    <property type="entry name" value="PGAM"/>
    <property type="match status" value="1"/>
</dbReference>
<protein>
    <submittedName>
        <fullName evidence="1">Histidine phosphatase family protein</fullName>
    </submittedName>
</protein>
<evidence type="ECO:0000313" key="2">
    <source>
        <dbReference type="Proteomes" id="UP000325684"/>
    </source>
</evidence>
<gene>
    <name evidence="1" type="ORF">FEZ63_10810</name>
</gene>
<proteinExistence type="predicted"/>
<dbReference type="PANTHER" id="PTHR47623">
    <property type="entry name" value="OS09G0287300 PROTEIN"/>
    <property type="match status" value="1"/>
</dbReference>
<dbReference type="InterPro" id="IPR013078">
    <property type="entry name" value="His_Pase_superF_clade-1"/>
</dbReference>
<keyword evidence="2" id="KW-1185">Reference proteome</keyword>
<dbReference type="Gene3D" id="3.40.50.1240">
    <property type="entry name" value="Phosphoglycerate mutase-like"/>
    <property type="match status" value="1"/>
</dbReference>
<dbReference type="OrthoDB" id="9810154at2"/>
<reference evidence="1 2" key="1">
    <citation type="journal article" date="2019" name="Microorganisms">
        <title>Genome Insights into the Novel Species Microvirga brassicacearum, a Rapeseed Endophyte with Biotechnological Potential.</title>
        <authorList>
            <person name="Jimenez-Gomez A."/>
            <person name="Saati-Santamaria Z."/>
            <person name="Igual J.M."/>
            <person name="Rivas R."/>
            <person name="Mateos P.F."/>
            <person name="Garcia-Fraile P."/>
        </authorList>
    </citation>
    <scope>NUCLEOTIDE SEQUENCE [LARGE SCALE GENOMIC DNA]</scope>
    <source>
        <strain evidence="1 2">CDVBN77</strain>
    </source>
</reference>
<dbReference type="SUPFAM" id="SSF53254">
    <property type="entry name" value="Phosphoglycerate mutase-like"/>
    <property type="match status" value="1"/>
</dbReference>
<name>A0A5N3PAZ6_9HYPH</name>
<dbReference type="AlphaFoldDB" id="A0A5N3PAZ6"/>
<dbReference type="RefSeq" id="WP_150944229.1">
    <property type="nucleotide sequence ID" value="NZ_VCMV01000014.1"/>
</dbReference>
<sequence>MVRLLLLRHAKSSWPSGMLDVDRPLSARGRKAAVLMGDYLDDEELLPDLVLISPARRTVETWSLVQPALGPVTMRAEPRIYDAPAARLLSLIQEIDPQISSVLIIGHNPGFEDLARLLASHGDGEALSRMRQKYPTAGLAVIDCDCASWAEVKPRGGKLERFVTPKFLGAGEDD</sequence>
<accession>A0A5N3PAZ6</accession>
<dbReference type="Proteomes" id="UP000325684">
    <property type="component" value="Unassembled WGS sequence"/>
</dbReference>